<keyword evidence="2" id="KW-0812">Transmembrane</keyword>
<comment type="caution">
    <text evidence="6">The sequence shown here is derived from an EMBL/GenBank/DDBJ whole genome shotgun (WGS) entry which is preliminary data.</text>
</comment>
<dbReference type="EMBL" id="LSRE01000012">
    <property type="protein sequence ID" value="KXO98669.1"/>
    <property type="molecule type" value="Genomic_DNA"/>
</dbReference>
<evidence type="ECO:0000259" key="5">
    <source>
        <dbReference type="Pfam" id="PF00324"/>
    </source>
</evidence>
<name>A0A137ZKH6_9ACTN</name>
<evidence type="ECO:0000256" key="3">
    <source>
        <dbReference type="ARBA" id="ARBA00022989"/>
    </source>
</evidence>
<proteinExistence type="predicted"/>
<keyword evidence="4" id="KW-0472">Membrane</keyword>
<sequence>MNRDSLSSANSGIYSTSRMLYGLAAEGDAPEAVRETVPPQGAGECALRIGVMLLSLVVLPSR</sequence>
<gene>
    <name evidence="6" type="ORF">AXK61_03575</name>
</gene>
<dbReference type="Pfam" id="PF00324">
    <property type="entry name" value="AA_permease"/>
    <property type="match status" value="1"/>
</dbReference>
<dbReference type="InterPro" id="IPR004841">
    <property type="entry name" value="AA-permease/SLC12A_dom"/>
</dbReference>
<comment type="subcellular location">
    <subcellularLocation>
        <location evidence="1">Membrane</location>
        <topology evidence="1">Multi-pass membrane protein</topology>
    </subcellularLocation>
</comment>
<evidence type="ECO:0000256" key="1">
    <source>
        <dbReference type="ARBA" id="ARBA00004141"/>
    </source>
</evidence>
<accession>A0A137ZKH6</accession>
<feature type="domain" description="Amino acid permease/ SLC12A" evidence="5">
    <location>
        <begin position="6"/>
        <end position="33"/>
    </location>
</feature>
<keyword evidence="3" id="KW-1133">Transmembrane helix</keyword>
<evidence type="ECO:0000313" key="7">
    <source>
        <dbReference type="Proteomes" id="UP000070409"/>
    </source>
</evidence>
<evidence type="ECO:0000313" key="6">
    <source>
        <dbReference type="EMBL" id="KXO98669.1"/>
    </source>
</evidence>
<evidence type="ECO:0000256" key="4">
    <source>
        <dbReference type="ARBA" id="ARBA00023136"/>
    </source>
</evidence>
<keyword evidence="7" id="KW-1185">Reference proteome</keyword>
<reference evidence="6 7" key="1">
    <citation type="submission" date="2016-02" db="EMBL/GenBank/DDBJ databases">
        <authorList>
            <person name="Teng J.L."/>
            <person name="Tang Y."/>
            <person name="Huang Y."/>
            <person name="Guo F."/>
            <person name="Wei W."/>
            <person name="Chen J.H."/>
            <person name="Wong S.Y."/>
            <person name="Lau S.K."/>
            <person name="Woo P.C."/>
        </authorList>
    </citation>
    <scope>NUCLEOTIDE SEQUENCE [LARGE SCALE GENOMIC DNA]</scope>
    <source>
        <strain evidence="6 7">JCM 13375</strain>
    </source>
</reference>
<dbReference type="Proteomes" id="UP000070409">
    <property type="component" value="Unassembled WGS sequence"/>
</dbReference>
<protein>
    <recommendedName>
        <fullName evidence="5">Amino acid permease/ SLC12A domain-containing protein</fullName>
    </recommendedName>
</protein>
<organism evidence="6 7">
    <name type="scientific">Tsukamurella pseudospumae</name>
    <dbReference type="NCBI Taxonomy" id="239498"/>
    <lineage>
        <taxon>Bacteria</taxon>
        <taxon>Bacillati</taxon>
        <taxon>Actinomycetota</taxon>
        <taxon>Actinomycetes</taxon>
        <taxon>Mycobacteriales</taxon>
        <taxon>Tsukamurellaceae</taxon>
        <taxon>Tsukamurella</taxon>
    </lineage>
</organism>
<evidence type="ECO:0000256" key="2">
    <source>
        <dbReference type="ARBA" id="ARBA00022692"/>
    </source>
</evidence>